<reference evidence="4" key="1">
    <citation type="journal article" date="2014" name="Int. J. Syst. Evol. Microbiol.">
        <title>Complete genome sequence of Corynebacterium casei LMG S-19264T (=DSM 44701T), isolated from a smear-ripened cheese.</title>
        <authorList>
            <consortium name="US DOE Joint Genome Institute (JGI-PGF)"/>
            <person name="Walter F."/>
            <person name="Albersmeier A."/>
            <person name="Kalinowski J."/>
            <person name="Ruckert C."/>
        </authorList>
    </citation>
    <scope>NUCLEOTIDE SEQUENCE</scope>
    <source>
        <strain evidence="4">CGMCC 4.7110</strain>
    </source>
</reference>
<dbReference type="InterPro" id="IPR037069">
    <property type="entry name" value="AcylCoA_DH/ox_N_sf"/>
</dbReference>
<evidence type="ECO:0000259" key="2">
    <source>
        <dbReference type="Pfam" id="PF02771"/>
    </source>
</evidence>
<dbReference type="PANTHER" id="PTHR43884:SF12">
    <property type="entry name" value="ISOVALERYL-COA DEHYDROGENASE, MITOCHONDRIAL-RELATED"/>
    <property type="match status" value="1"/>
</dbReference>
<keyword evidence="5" id="KW-1185">Reference proteome</keyword>
<dbReference type="Gene3D" id="2.40.110.10">
    <property type="entry name" value="Butyryl-CoA Dehydrogenase, subunit A, domain 2"/>
    <property type="match status" value="1"/>
</dbReference>
<sequence>MSASLYAADSAPPSAAEGTVDHLLGVATRLRPVLRAAQAEHEALGGYAETIHKQLLDAGFYRMLHPKRYGGLELPLEDFLRVATEISRGDPGVGWSFVLGAGHAWHIASFFPEQAQEELFAGDVIAPGRTIPRGRAVRTADGYRLSGTWDYCSGSMWSTHAMLVAPTFTEQEEPLGLRAYLVPRRDYEILDDWGADRVLGMRASSSNSIRVEDALVPEHLSVVYDFKDHTLGEQGTIGYRLHGNPMYLGRTLAFFNCELVATQIGAAWAAFDAFDELMTARPTSFPPMMPRTDSPEFHRWYGKMLARIDAAETLLLAAMRQYTELGRRWERTRQEFTPEDDSRLRGVILQGAQLANQAVDLAFSTAGSSSARLGSPMEKYYRDVAMFKTHIAAKWDVTYGSMSRYHFGGPLTF</sequence>
<name>A0A917XJV2_9ACTN</name>
<dbReference type="Pfam" id="PF08028">
    <property type="entry name" value="Acyl-CoA_dh_2"/>
    <property type="match status" value="1"/>
</dbReference>
<dbReference type="PANTHER" id="PTHR43884">
    <property type="entry name" value="ACYL-COA DEHYDROGENASE"/>
    <property type="match status" value="1"/>
</dbReference>
<dbReference type="RefSeq" id="WP_189267283.1">
    <property type="nucleotide sequence ID" value="NZ_BMML01000022.1"/>
</dbReference>
<dbReference type="GO" id="GO:0050660">
    <property type="term" value="F:flavin adenine dinucleotide binding"/>
    <property type="evidence" value="ECO:0007669"/>
    <property type="project" value="InterPro"/>
</dbReference>
<feature type="domain" description="Acyl-CoA dehydrogenase/oxidase N-terminal" evidence="2">
    <location>
        <begin position="37"/>
        <end position="116"/>
    </location>
</feature>
<dbReference type="Proteomes" id="UP000653411">
    <property type="component" value="Unassembled WGS sequence"/>
</dbReference>
<dbReference type="InterPro" id="IPR013786">
    <property type="entry name" value="AcylCoA_DH/ox_N"/>
</dbReference>
<evidence type="ECO:0000313" key="5">
    <source>
        <dbReference type="Proteomes" id="UP000653411"/>
    </source>
</evidence>
<dbReference type="GO" id="GO:0003995">
    <property type="term" value="F:acyl-CoA dehydrogenase activity"/>
    <property type="evidence" value="ECO:0007669"/>
    <property type="project" value="TreeGrafter"/>
</dbReference>
<dbReference type="InterPro" id="IPR036250">
    <property type="entry name" value="AcylCo_DH-like_C"/>
</dbReference>
<dbReference type="InterPro" id="IPR009100">
    <property type="entry name" value="AcylCoA_DH/oxidase_NM_dom_sf"/>
</dbReference>
<dbReference type="Pfam" id="PF02771">
    <property type="entry name" value="Acyl-CoA_dh_N"/>
    <property type="match status" value="1"/>
</dbReference>
<gene>
    <name evidence="4" type="ORF">GCM10011578_074010</name>
</gene>
<dbReference type="SUPFAM" id="SSF47203">
    <property type="entry name" value="Acyl-CoA dehydrogenase C-terminal domain-like"/>
    <property type="match status" value="1"/>
</dbReference>
<feature type="domain" description="Acyl-CoA dehydrogenase C-terminal" evidence="3">
    <location>
        <begin position="260"/>
        <end position="394"/>
    </location>
</feature>
<reference evidence="4" key="2">
    <citation type="submission" date="2020-09" db="EMBL/GenBank/DDBJ databases">
        <authorList>
            <person name="Sun Q."/>
            <person name="Zhou Y."/>
        </authorList>
    </citation>
    <scope>NUCLEOTIDE SEQUENCE</scope>
    <source>
        <strain evidence="4">CGMCC 4.7110</strain>
    </source>
</reference>
<dbReference type="SUPFAM" id="SSF56645">
    <property type="entry name" value="Acyl-CoA dehydrogenase NM domain-like"/>
    <property type="match status" value="1"/>
</dbReference>
<evidence type="ECO:0000259" key="3">
    <source>
        <dbReference type="Pfam" id="PF08028"/>
    </source>
</evidence>
<dbReference type="InterPro" id="IPR046373">
    <property type="entry name" value="Acyl-CoA_Oxase/DH_mid-dom_sf"/>
</dbReference>
<dbReference type="AlphaFoldDB" id="A0A917XJV2"/>
<accession>A0A917XJV2</accession>
<organism evidence="4 5">
    <name type="scientific">Streptomyces fuscichromogenes</name>
    <dbReference type="NCBI Taxonomy" id="1324013"/>
    <lineage>
        <taxon>Bacteria</taxon>
        <taxon>Bacillati</taxon>
        <taxon>Actinomycetota</taxon>
        <taxon>Actinomycetes</taxon>
        <taxon>Kitasatosporales</taxon>
        <taxon>Streptomycetaceae</taxon>
        <taxon>Streptomyces</taxon>
    </lineage>
</organism>
<proteinExistence type="predicted"/>
<dbReference type="InterPro" id="IPR013107">
    <property type="entry name" value="Acyl-CoA_DH_C"/>
</dbReference>
<keyword evidence="1" id="KW-0560">Oxidoreductase</keyword>
<dbReference type="PIRSF" id="PIRSF016578">
    <property type="entry name" value="HsaA"/>
    <property type="match status" value="1"/>
</dbReference>
<evidence type="ECO:0008006" key="6">
    <source>
        <dbReference type="Google" id="ProtNLM"/>
    </source>
</evidence>
<evidence type="ECO:0000313" key="4">
    <source>
        <dbReference type="EMBL" id="GGN33852.1"/>
    </source>
</evidence>
<comment type="caution">
    <text evidence="4">The sequence shown here is derived from an EMBL/GenBank/DDBJ whole genome shotgun (WGS) entry which is preliminary data.</text>
</comment>
<dbReference type="EMBL" id="BMML01000022">
    <property type="protein sequence ID" value="GGN33852.1"/>
    <property type="molecule type" value="Genomic_DNA"/>
</dbReference>
<evidence type="ECO:0000256" key="1">
    <source>
        <dbReference type="ARBA" id="ARBA00023002"/>
    </source>
</evidence>
<dbReference type="Gene3D" id="1.10.540.10">
    <property type="entry name" value="Acyl-CoA dehydrogenase/oxidase, N-terminal domain"/>
    <property type="match status" value="1"/>
</dbReference>
<dbReference type="Gene3D" id="1.20.140.10">
    <property type="entry name" value="Butyryl-CoA Dehydrogenase, subunit A, domain 3"/>
    <property type="match status" value="1"/>
</dbReference>
<protein>
    <recommendedName>
        <fullName evidence="6">Hydroxylase</fullName>
    </recommendedName>
</protein>